<dbReference type="Gene3D" id="3.30.1370.120">
    <property type="match status" value="1"/>
</dbReference>
<dbReference type="AlphaFoldDB" id="X1SBP7"/>
<comment type="caution">
    <text evidence="2">The sequence shown here is derived from an EMBL/GenBank/DDBJ whole genome shotgun (WGS) entry which is preliminary data.</text>
</comment>
<evidence type="ECO:0000259" key="1">
    <source>
        <dbReference type="Pfam" id="PF03958"/>
    </source>
</evidence>
<organism evidence="2">
    <name type="scientific">marine sediment metagenome</name>
    <dbReference type="NCBI Taxonomy" id="412755"/>
    <lineage>
        <taxon>unclassified sequences</taxon>
        <taxon>metagenomes</taxon>
        <taxon>ecological metagenomes</taxon>
    </lineage>
</organism>
<dbReference type="InterPro" id="IPR038591">
    <property type="entry name" value="NolW-like_sf"/>
</dbReference>
<sequence>LNPKEAPPNSVLVRDNEDIIEIIQKMLDKIGTFEWQKKQRTFLLRFSSPQLIKEVLLSSSLLSSGGSIQIDEATNSLIIEDGAYQLSRIEKAISLLEKSNQTNIPAILAFLILSPCPILRCAMNRTATIPICSGRIHPTIVP</sequence>
<dbReference type="Pfam" id="PF03958">
    <property type="entry name" value="Secretin_N"/>
    <property type="match status" value="1"/>
</dbReference>
<dbReference type="EMBL" id="BARW01007806">
    <property type="protein sequence ID" value="GAI76516.1"/>
    <property type="molecule type" value="Genomic_DNA"/>
</dbReference>
<protein>
    <recommendedName>
        <fullName evidence="1">NolW-like domain-containing protein</fullName>
    </recommendedName>
</protein>
<evidence type="ECO:0000313" key="2">
    <source>
        <dbReference type="EMBL" id="GAI76516.1"/>
    </source>
</evidence>
<reference evidence="2" key="1">
    <citation type="journal article" date="2014" name="Front. Microbiol.">
        <title>High frequency of phylogenetically diverse reductive dehalogenase-homologous genes in deep subseafloor sedimentary metagenomes.</title>
        <authorList>
            <person name="Kawai M."/>
            <person name="Futagami T."/>
            <person name="Toyoda A."/>
            <person name="Takaki Y."/>
            <person name="Nishi S."/>
            <person name="Hori S."/>
            <person name="Arai W."/>
            <person name="Tsubouchi T."/>
            <person name="Morono Y."/>
            <person name="Uchiyama I."/>
            <person name="Ito T."/>
            <person name="Fujiyama A."/>
            <person name="Inagaki F."/>
            <person name="Takami H."/>
        </authorList>
    </citation>
    <scope>NUCLEOTIDE SEQUENCE</scope>
    <source>
        <strain evidence="2">Expedition CK06-06</strain>
    </source>
</reference>
<proteinExistence type="predicted"/>
<feature type="non-terminal residue" evidence="2">
    <location>
        <position position="1"/>
    </location>
</feature>
<feature type="domain" description="NolW-like" evidence="1">
    <location>
        <begin position="40"/>
        <end position="98"/>
    </location>
</feature>
<name>X1SBP7_9ZZZZ</name>
<gene>
    <name evidence="2" type="ORF">S12H4_16173</name>
</gene>
<accession>X1SBP7</accession>
<dbReference type="InterPro" id="IPR005644">
    <property type="entry name" value="NolW-like"/>
</dbReference>